<organism evidence="1 2">
    <name type="scientific">Trema orientale</name>
    <name type="common">Charcoal tree</name>
    <name type="synonym">Celtis orientalis</name>
    <dbReference type="NCBI Taxonomy" id="63057"/>
    <lineage>
        <taxon>Eukaryota</taxon>
        <taxon>Viridiplantae</taxon>
        <taxon>Streptophyta</taxon>
        <taxon>Embryophyta</taxon>
        <taxon>Tracheophyta</taxon>
        <taxon>Spermatophyta</taxon>
        <taxon>Magnoliopsida</taxon>
        <taxon>eudicotyledons</taxon>
        <taxon>Gunneridae</taxon>
        <taxon>Pentapetalae</taxon>
        <taxon>rosids</taxon>
        <taxon>fabids</taxon>
        <taxon>Rosales</taxon>
        <taxon>Cannabaceae</taxon>
        <taxon>Trema</taxon>
    </lineage>
</organism>
<reference evidence="2" key="1">
    <citation type="submission" date="2016-06" db="EMBL/GenBank/DDBJ databases">
        <title>Parallel loss of symbiosis genes in relatives of nitrogen-fixing non-legume Parasponia.</title>
        <authorList>
            <person name="Van Velzen R."/>
            <person name="Holmer R."/>
            <person name="Bu F."/>
            <person name="Rutten L."/>
            <person name="Van Zeijl A."/>
            <person name="Liu W."/>
            <person name="Santuari L."/>
            <person name="Cao Q."/>
            <person name="Sharma T."/>
            <person name="Shen D."/>
            <person name="Roswanjaya Y."/>
            <person name="Wardhani T."/>
            <person name="Kalhor M.S."/>
            <person name="Jansen J."/>
            <person name="Van den Hoogen J."/>
            <person name="Gungor B."/>
            <person name="Hartog M."/>
            <person name="Hontelez J."/>
            <person name="Verver J."/>
            <person name="Yang W.-C."/>
            <person name="Schijlen E."/>
            <person name="Repin R."/>
            <person name="Schilthuizen M."/>
            <person name="Schranz E."/>
            <person name="Heidstra R."/>
            <person name="Miyata K."/>
            <person name="Fedorova E."/>
            <person name="Kohlen W."/>
            <person name="Bisseling T."/>
            <person name="Smit S."/>
            <person name="Geurts R."/>
        </authorList>
    </citation>
    <scope>NUCLEOTIDE SEQUENCE [LARGE SCALE GENOMIC DNA]</scope>
    <source>
        <strain evidence="2">cv. RG33-2</strain>
    </source>
</reference>
<comment type="caution">
    <text evidence="1">The sequence shown here is derived from an EMBL/GenBank/DDBJ whole genome shotgun (WGS) entry which is preliminary data.</text>
</comment>
<gene>
    <name evidence="1" type="ORF">TorRG33x02_259500</name>
</gene>
<proteinExistence type="predicted"/>
<dbReference type="AlphaFoldDB" id="A0A2P5D8D3"/>
<name>A0A2P5D8D3_TREOI</name>
<accession>A0A2P5D8D3</accession>
<evidence type="ECO:0000313" key="2">
    <source>
        <dbReference type="Proteomes" id="UP000237000"/>
    </source>
</evidence>
<dbReference type="InParanoid" id="A0A2P5D8D3"/>
<keyword evidence="2" id="KW-1185">Reference proteome</keyword>
<dbReference type="Proteomes" id="UP000237000">
    <property type="component" value="Unassembled WGS sequence"/>
</dbReference>
<evidence type="ECO:0000313" key="1">
    <source>
        <dbReference type="EMBL" id="PON69524.1"/>
    </source>
</evidence>
<dbReference type="EMBL" id="JXTC01000288">
    <property type="protein sequence ID" value="PON69524.1"/>
    <property type="molecule type" value="Genomic_DNA"/>
</dbReference>
<protein>
    <submittedName>
        <fullName evidence="1">Uncharacterized protein</fullName>
    </submittedName>
</protein>
<sequence>MYRDQLPKKKMKMIVSADHQILNHDVDSENDYSYVSTRSFGKITQQDVVERRGREVQPSIRITINDKNYDGSPIISASTMLDAPKKLIIQSNGKW</sequence>